<dbReference type="Proteomes" id="UP000316416">
    <property type="component" value="Chromosome"/>
</dbReference>
<dbReference type="InterPro" id="IPR005517">
    <property type="entry name" value="Transl_elong_EFG/EF2_IV"/>
</dbReference>
<evidence type="ECO:0000313" key="9">
    <source>
        <dbReference type="Proteomes" id="UP000316416"/>
    </source>
</evidence>
<dbReference type="Gene3D" id="3.30.70.240">
    <property type="match status" value="1"/>
</dbReference>
<dbReference type="Gene3D" id="3.30.230.10">
    <property type="match status" value="1"/>
</dbReference>
<dbReference type="SUPFAM" id="SSF54980">
    <property type="entry name" value="EF-G C-terminal domain-like"/>
    <property type="match status" value="2"/>
</dbReference>
<keyword evidence="5" id="KW-0342">GTP-binding</keyword>
<proteinExistence type="predicted"/>
<dbReference type="SUPFAM" id="SSF52540">
    <property type="entry name" value="P-loop containing nucleoside triphosphate hydrolases"/>
    <property type="match status" value="1"/>
</dbReference>
<dbReference type="NCBIfam" id="NF009381">
    <property type="entry name" value="PRK12740.1-5"/>
    <property type="match status" value="1"/>
</dbReference>
<dbReference type="SUPFAM" id="SSF50447">
    <property type="entry name" value="Translation proteins"/>
    <property type="match status" value="1"/>
</dbReference>
<comment type="function">
    <text evidence="6">Catalyzes the GTP-dependent ribosomal translocation step during translation elongation. During this step, the ribosome changes from the pre-translocational (PRE) to the post-translocational (POST) state as the newly formed A-site-bound peptidyl-tRNA and P-site-bound deacylated tRNA move to the P and E sites, respectively. Catalyzes the coordinated movement of the two tRNA molecules, the mRNA and conformational changes in the ribosome.</text>
</comment>
<dbReference type="InterPro" id="IPR009000">
    <property type="entry name" value="Transl_B-barrel_sf"/>
</dbReference>
<dbReference type="InterPro" id="IPR035649">
    <property type="entry name" value="EFG_V"/>
</dbReference>
<evidence type="ECO:0000259" key="7">
    <source>
        <dbReference type="PROSITE" id="PS51722"/>
    </source>
</evidence>
<keyword evidence="9" id="KW-1185">Reference proteome</keyword>
<dbReference type="Pfam" id="PF03764">
    <property type="entry name" value="EFG_IV"/>
    <property type="match status" value="1"/>
</dbReference>
<dbReference type="Pfam" id="PF00679">
    <property type="entry name" value="EFG_C"/>
    <property type="match status" value="1"/>
</dbReference>
<dbReference type="EMBL" id="CP045503">
    <property type="protein sequence ID" value="QPG58934.1"/>
    <property type="molecule type" value="Genomic_DNA"/>
</dbReference>
<dbReference type="PANTHER" id="PTHR43261:SF6">
    <property type="entry name" value="ELONGATION FACTOR G-LIKE PROTEIN"/>
    <property type="match status" value="1"/>
</dbReference>
<dbReference type="Pfam" id="PF00009">
    <property type="entry name" value="GTP_EFTU"/>
    <property type="match status" value="1"/>
</dbReference>
<dbReference type="Pfam" id="PF14492">
    <property type="entry name" value="EFG_III"/>
    <property type="match status" value="1"/>
</dbReference>
<dbReference type="SMART" id="SM00889">
    <property type="entry name" value="EFG_IV"/>
    <property type="match status" value="1"/>
</dbReference>
<dbReference type="InterPro" id="IPR000640">
    <property type="entry name" value="EFG_V-like"/>
</dbReference>
<sequence>MAEFITEQIRNIAVLGHTRAGKSTLIEALLYRAEAITQKGRVDKGTNHADFTVQEQAHRHSLDPSFLNLDFNQHHINLIDTPGLPDLFGRALLPLPGVESVLLVINAASGIETITQRAFKAARTQGKVVLIAINHIDGNQATLPKLLDDIQTRFGSRCLPVNLPTASLDDVVDCYLHCEDTCATELLFHSISSARDELVDTVLEEDEALMDLYLEQGEALSPQQLHEPLERALRMGHLVPVCFTSSETDVGIDALLELITKLLPNPLEANPAQFVNAVAGKLIPVDVTQKANDHVLAHVLAHVFSVSIDPFFGRMGVMRLHQGTMTIGMKLFIGEGRKPFKVTHLFKLQGDKHVGVPRAVPGDIIALAKIDELEVGAVLHDSHDEDHFHLPELSLPQPIFSLAVSPKRRGDEHKIAEVLNKLVAEDPSLSLGNASLGSKDGEGQTVLRGQGELHLQIAIEKAHDLFHVDMDTDKPAVAYRETVTTSAQSRYRHKKQSGGSGQFGEVEIRIEPLQRGAGFEFVSQVVGGSVPGQYISAVEKGVKEAMLHGLLAGFPMQDIKVSLLDGKHHSVDSKEIAFVMAGKKAFIDAVNLATPVILEPIVEMKICVATEHVGDITGDISARRGMVCGTNAINEQKIEVSVEAPLAAVDDYSNRLKSMTGGDGQFSMVFVRYDITPEHIQKSLIKVHTKIDEKRA</sequence>
<dbReference type="InterPro" id="IPR035647">
    <property type="entry name" value="EFG_III/V"/>
</dbReference>
<dbReference type="InterPro" id="IPR047872">
    <property type="entry name" value="EFG_IV"/>
</dbReference>
<dbReference type="SMART" id="SM00838">
    <property type="entry name" value="EFG_C"/>
    <property type="match status" value="1"/>
</dbReference>
<evidence type="ECO:0000256" key="6">
    <source>
        <dbReference type="ARBA" id="ARBA00024731"/>
    </source>
</evidence>
<dbReference type="CDD" id="cd03713">
    <property type="entry name" value="EFG_mtEFG_C"/>
    <property type="match status" value="1"/>
</dbReference>
<organism evidence="8 9">
    <name type="scientific">Shewanella eurypsychrophilus</name>
    <dbReference type="NCBI Taxonomy" id="2593656"/>
    <lineage>
        <taxon>Bacteria</taxon>
        <taxon>Pseudomonadati</taxon>
        <taxon>Pseudomonadota</taxon>
        <taxon>Gammaproteobacteria</taxon>
        <taxon>Alteromonadales</taxon>
        <taxon>Shewanellaceae</taxon>
        <taxon>Shewanella</taxon>
    </lineage>
</organism>
<dbReference type="Pfam" id="PF22042">
    <property type="entry name" value="EF-G_D2"/>
    <property type="match status" value="1"/>
</dbReference>
<dbReference type="InterPro" id="IPR020568">
    <property type="entry name" value="Ribosomal_Su5_D2-typ_SF"/>
</dbReference>
<keyword evidence="2" id="KW-0547">Nucleotide-binding</keyword>
<reference evidence="8" key="1">
    <citation type="submission" date="2021-07" db="EMBL/GenBank/DDBJ databases">
        <title>Shewanella sp. YLB-07 whole genome sequence.</title>
        <authorList>
            <person name="Yu L."/>
        </authorList>
    </citation>
    <scope>NUCLEOTIDE SEQUENCE</scope>
    <source>
        <strain evidence="8">YLB-08</strain>
    </source>
</reference>
<dbReference type="GO" id="GO:0003746">
    <property type="term" value="F:translation elongation factor activity"/>
    <property type="evidence" value="ECO:0007669"/>
    <property type="project" value="UniProtKB-KW"/>
</dbReference>
<evidence type="ECO:0000256" key="3">
    <source>
        <dbReference type="ARBA" id="ARBA00022768"/>
    </source>
</evidence>
<dbReference type="InterPro" id="IPR053905">
    <property type="entry name" value="EF-G-like_DII"/>
</dbReference>
<dbReference type="Gene3D" id="3.40.50.300">
    <property type="entry name" value="P-loop containing nucleotide triphosphate hydrolases"/>
    <property type="match status" value="1"/>
</dbReference>
<dbReference type="NCBIfam" id="NF009891">
    <property type="entry name" value="PRK13351.1-1"/>
    <property type="match status" value="1"/>
</dbReference>
<evidence type="ECO:0000313" key="8">
    <source>
        <dbReference type="EMBL" id="QPG58934.1"/>
    </source>
</evidence>
<evidence type="ECO:0000256" key="1">
    <source>
        <dbReference type="ARBA" id="ARBA00017872"/>
    </source>
</evidence>
<dbReference type="SUPFAM" id="SSF54211">
    <property type="entry name" value="Ribosomal protein S5 domain 2-like"/>
    <property type="match status" value="1"/>
</dbReference>
<dbReference type="InterPro" id="IPR000795">
    <property type="entry name" value="T_Tr_GTP-bd_dom"/>
</dbReference>
<keyword evidence="4" id="KW-0648">Protein biosynthesis</keyword>
<gene>
    <name evidence="8" type="ORF">FM038_017065</name>
</gene>
<accession>A0ABX6VA90</accession>
<dbReference type="Gene3D" id="2.40.30.10">
    <property type="entry name" value="Translation factors"/>
    <property type="match status" value="1"/>
</dbReference>
<dbReference type="Gene3D" id="3.30.70.870">
    <property type="entry name" value="Elongation Factor G (Translational Gtpase), domain 3"/>
    <property type="match status" value="1"/>
</dbReference>
<keyword evidence="3 8" id="KW-0251">Elongation factor</keyword>
<dbReference type="CDD" id="cd01434">
    <property type="entry name" value="EFG_mtEFG1_IV"/>
    <property type="match status" value="1"/>
</dbReference>
<feature type="domain" description="Tr-type G" evidence="7">
    <location>
        <begin position="7"/>
        <end position="267"/>
    </location>
</feature>
<evidence type="ECO:0000256" key="2">
    <source>
        <dbReference type="ARBA" id="ARBA00022741"/>
    </source>
</evidence>
<name>A0ABX6VA90_9GAMM</name>
<dbReference type="NCBIfam" id="TIGR00231">
    <property type="entry name" value="small_GTP"/>
    <property type="match status" value="1"/>
</dbReference>
<dbReference type="PANTHER" id="PTHR43261">
    <property type="entry name" value="TRANSLATION ELONGATION FACTOR G-RELATED"/>
    <property type="match status" value="1"/>
</dbReference>
<dbReference type="InterPro" id="IPR041095">
    <property type="entry name" value="EFG_II"/>
</dbReference>
<dbReference type="RefSeq" id="WP_142874554.1">
    <property type="nucleotide sequence ID" value="NZ_CP045503.2"/>
</dbReference>
<dbReference type="InterPro" id="IPR027417">
    <property type="entry name" value="P-loop_NTPase"/>
</dbReference>
<dbReference type="PROSITE" id="PS51722">
    <property type="entry name" value="G_TR_2"/>
    <property type="match status" value="1"/>
</dbReference>
<evidence type="ECO:0000256" key="5">
    <source>
        <dbReference type="ARBA" id="ARBA00023134"/>
    </source>
</evidence>
<protein>
    <recommendedName>
        <fullName evidence="1">Elongation factor G</fullName>
    </recommendedName>
</protein>
<dbReference type="InterPro" id="IPR005225">
    <property type="entry name" value="Small_GTP-bd"/>
</dbReference>
<evidence type="ECO:0000256" key="4">
    <source>
        <dbReference type="ARBA" id="ARBA00022917"/>
    </source>
</evidence>
<dbReference type="InterPro" id="IPR014721">
    <property type="entry name" value="Ribsml_uS5_D2-typ_fold_subgr"/>
</dbReference>